<name>A0ABN4LV31_9ALTE</name>
<dbReference type="Gene3D" id="3.40.960.10">
    <property type="entry name" value="VSR Endonuclease"/>
    <property type="match status" value="1"/>
</dbReference>
<dbReference type="EMBL" id="CP013927">
    <property type="protein sequence ID" value="AMJ76760.1"/>
    <property type="molecule type" value="Genomic_DNA"/>
</dbReference>
<keyword evidence="1" id="KW-0614">Plasmid</keyword>
<evidence type="ECO:0008006" key="3">
    <source>
        <dbReference type="Google" id="ProtNLM"/>
    </source>
</evidence>
<evidence type="ECO:0000313" key="2">
    <source>
        <dbReference type="Proteomes" id="UP000056750"/>
    </source>
</evidence>
<dbReference type="RefSeq" id="WP_061093799.1">
    <property type="nucleotide sequence ID" value="NZ_CP013927.1"/>
</dbReference>
<sequence>MTRDAADIENRPKELFKLPNYGCLPSGSFQIDLNGTLGDFLAHDLFDLDGNQPIEGRIVELTDGLINVNPSDEALAFYRERGDDFQMINVVVCCYAFEERDGQLFGLPYHISLRPTQKRGLPSSVGVDWIDKIDLERILDGNPYYMGFNPFSNAFGLYCVGEGIPVNEKMCSDVIGFVYNTYFLASKYNKSDVLDPGLCTSLLGESKGLLNDYRKFRFTRYFKRFNNIESVKIWGCDSPIELFLLQAMHSFGLKPTIQTHILRDGTIFPTLQSMWEGSVRTKALSKTITEVDFYFAKQRVAIFVDSVAHHSSEEAIAKDKAIDDKLEAIGIRSIRISGPDIMNSPIACAQRVFNIIEG</sequence>
<dbReference type="SUPFAM" id="SSF52980">
    <property type="entry name" value="Restriction endonuclease-like"/>
    <property type="match status" value="1"/>
</dbReference>
<geneLocation type="plasmid" evidence="1 2">
    <name>pASTE61-200</name>
</geneLocation>
<gene>
    <name evidence="1" type="ORF">AVL57_01045</name>
</gene>
<accession>A0ABN4LV31</accession>
<protein>
    <recommendedName>
        <fullName evidence="3">DUF559 domain-containing protein</fullName>
    </recommendedName>
</protein>
<reference evidence="1 2" key="1">
    <citation type="submission" date="2015-12" db="EMBL/GenBank/DDBJ databases">
        <title>Intraspecies pangenome expansion in the marine bacterium Alteromonas.</title>
        <authorList>
            <person name="Lopez-Perez M."/>
            <person name="Rodriguez-Valera F."/>
        </authorList>
    </citation>
    <scope>NUCLEOTIDE SEQUENCE [LARGE SCALE GENOMIC DNA]</scope>
    <source>
        <strain evidence="1 2">LMG 21861</strain>
        <plasmid evidence="1 2">pASTE61-200</plasmid>
    </source>
</reference>
<dbReference type="InterPro" id="IPR011335">
    <property type="entry name" value="Restrct_endonuc-II-like"/>
</dbReference>
<proteinExistence type="predicted"/>
<dbReference type="Proteomes" id="UP000056750">
    <property type="component" value="Plasmid pASTE61-200"/>
</dbReference>
<organism evidence="1 2">
    <name type="scientific">Alteromonas stellipolaris</name>
    <dbReference type="NCBI Taxonomy" id="233316"/>
    <lineage>
        <taxon>Bacteria</taxon>
        <taxon>Pseudomonadati</taxon>
        <taxon>Pseudomonadota</taxon>
        <taxon>Gammaproteobacteria</taxon>
        <taxon>Alteromonadales</taxon>
        <taxon>Alteromonadaceae</taxon>
        <taxon>Alteromonas/Salinimonas group</taxon>
        <taxon>Alteromonas</taxon>
    </lineage>
</organism>
<evidence type="ECO:0000313" key="1">
    <source>
        <dbReference type="EMBL" id="AMJ76760.1"/>
    </source>
</evidence>
<keyword evidence="2" id="KW-1185">Reference proteome</keyword>